<evidence type="ECO:0000256" key="1">
    <source>
        <dbReference type="SAM" id="MobiDB-lite"/>
    </source>
</evidence>
<organism evidence="2">
    <name type="scientific">Wolbachia endosymbiont of Armadillidium arcangelii</name>
    <dbReference type="NCBI Taxonomy" id="3158571"/>
    <lineage>
        <taxon>Bacteria</taxon>
        <taxon>Pseudomonadati</taxon>
        <taxon>Pseudomonadota</taxon>
        <taxon>Alphaproteobacteria</taxon>
        <taxon>Rickettsiales</taxon>
        <taxon>Anaplasmataceae</taxon>
        <taxon>Wolbachieae</taxon>
        <taxon>Wolbachia</taxon>
    </lineage>
</organism>
<reference evidence="2" key="1">
    <citation type="submission" date="2024-06" db="EMBL/GenBank/DDBJ databases">
        <authorList>
            <person name="Dussert Y."/>
            <person name="Peccoud J."/>
            <person name="Pigeault R."/>
        </authorList>
    </citation>
    <scope>NUCLEOTIDE SEQUENCE</scope>
    <source>
        <strain evidence="2">WArc</strain>
    </source>
</reference>
<accession>A0AAU7Q125</accession>
<name>A0AAU7Q125_9RICK</name>
<feature type="region of interest" description="Disordered" evidence="1">
    <location>
        <begin position="1"/>
        <end position="42"/>
    </location>
</feature>
<protein>
    <submittedName>
        <fullName evidence="2">Uncharacterized protein</fullName>
    </submittedName>
</protein>
<dbReference type="AlphaFoldDB" id="A0AAU7Q125"/>
<proteinExistence type="predicted"/>
<feature type="compositionally biased region" description="Basic and acidic residues" evidence="1">
    <location>
        <begin position="1"/>
        <end position="10"/>
    </location>
</feature>
<dbReference type="RefSeq" id="WP_349967112.1">
    <property type="nucleotide sequence ID" value="NZ_CP157942.1"/>
</dbReference>
<dbReference type="EMBL" id="CP157942">
    <property type="protein sequence ID" value="XBS66670.1"/>
    <property type="molecule type" value="Genomic_DNA"/>
</dbReference>
<evidence type="ECO:0000313" key="2">
    <source>
        <dbReference type="EMBL" id="XBS66670.1"/>
    </source>
</evidence>
<sequence>MKSTKLERSRMMGKLSSPVLKSSEEGQPSHLDNRLSLLKRKS</sequence>
<gene>
    <name evidence="2" type="ORF">ABLO99_05395</name>
</gene>